<dbReference type="SUPFAM" id="SSF53850">
    <property type="entry name" value="Periplasmic binding protein-like II"/>
    <property type="match status" value="1"/>
</dbReference>
<keyword evidence="4" id="KW-0804">Transcription</keyword>
<accession>A0A511FF17</accession>
<evidence type="ECO:0000313" key="6">
    <source>
        <dbReference type="EMBL" id="GEL47845.1"/>
    </source>
</evidence>
<keyword evidence="3" id="KW-0238">DNA-binding</keyword>
<dbReference type="InterPro" id="IPR000847">
    <property type="entry name" value="LysR_HTH_N"/>
</dbReference>
<dbReference type="PANTHER" id="PTHR30126">
    <property type="entry name" value="HTH-TYPE TRANSCRIPTIONAL REGULATOR"/>
    <property type="match status" value="1"/>
</dbReference>
<dbReference type="EMBL" id="JACHDN010000001">
    <property type="protein sequence ID" value="MBB5472799.1"/>
    <property type="molecule type" value="Genomic_DNA"/>
</dbReference>
<evidence type="ECO:0000256" key="1">
    <source>
        <dbReference type="ARBA" id="ARBA00009437"/>
    </source>
</evidence>
<dbReference type="PANTHER" id="PTHR30126:SF39">
    <property type="entry name" value="HTH-TYPE TRANSCRIPTIONAL REGULATOR CYSL"/>
    <property type="match status" value="1"/>
</dbReference>
<dbReference type="SUPFAM" id="SSF46785">
    <property type="entry name" value="Winged helix' DNA-binding domain"/>
    <property type="match status" value="1"/>
</dbReference>
<dbReference type="GO" id="GO:0003700">
    <property type="term" value="F:DNA-binding transcription factor activity"/>
    <property type="evidence" value="ECO:0007669"/>
    <property type="project" value="InterPro"/>
</dbReference>
<evidence type="ECO:0000313" key="9">
    <source>
        <dbReference type="Proteomes" id="UP000564629"/>
    </source>
</evidence>
<dbReference type="Pfam" id="PF03466">
    <property type="entry name" value="LysR_substrate"/>
    <property type="match status" value="1"/>
</dbReference>
<evidence type="ECO:0000313" key="8">
    <source>
        <dbReference type="Proteomes" id="UP000321723"/>
    </source>
</evidence>
<dbReference type="Pfam" id="PF00126">
    <property type="entry name" value="HTH_1"/>
    <property type="match status" value="1"/>
</dbReference>
<dbReference type="InterPro" id="IPR036388">
    <property type="entry name" value="WH-like_DNA-bd_sf"/>
</dbReference>
<dbReference type="RefSeq" id="WP_146839320.1">
    <property type="nucleotide sequence ID" value="NZ_BJVQ01000051.1"/>
</dbReference>
<keyword evidence="2" id="KW-0805">Transcription regulation</keyword>
<gene>
    <name evidence="6" type="ORF">CHO01_29610</name>
    <name evidence="7" type="ORF">HNR08_001535</name>
</gene>
<evidence type="ECO:0000256" key="3">
    <source>
        <dbReference type="ARBA" id="ARBA00023125"/>
    </source>
</evidence>
<sequence length="305" mass="31564">MADVPPAGRRIPLGALELLDAVDAHGSLSAAARSLGLAQPSVSTGLRRLERQTGLTLVTRAASGTRLTPAGTALLTRARDVLAASDALEREAAALRTAQQGRVRVAASLSVAEYLVPGWLASRPAGAAVVDLVVANSRDVMDAVLHGRADLGFVEGPDVADGLHARDVGADELVVVVAPGHPWARRRRTLTAAELSAAPLAVREAGSGTRAVLERALAAAGSPLAGSPAQLGSTSAVKNVVRGGTAAAVLSRLTVADEVARGDLRVVPVEDVDLRRTLRVVWARGRRPAPAVRELAEHVLREHGR</sequence>
<dbReference type="Gene3D" id="1.10.10.10">
    <property type="entry name" value="Winged helix-like DNA-binding domain superfamily/Winged helix DNA-binding domain"/>
    <property type="match status" value="1"/>
</dbReference>
<proteinExistence type="inferred from homology"/>
<evidence type="ECO:0000313" key="7">
    <source>
        <dbReference type="EMBL" id="MBB5472799.1"/>
    </source>
</evidence>
<evidence type="ECO:0000259" key="5">
    <source>
        <dbReference type="PROSITE" id="PS50931"/>
    </source>
</evidence>
<dbReference type="PROSITE" id="PS50931">
    <property type="entry name" value="HTH_LYSR"/>
    <property type="match status" value="1"/>
</dbReference>
<dbReference type="InterPro" id="IPR005119">
    <property type="entry name" value="LysR_subst-bd"/>
</dbReference>
<reference evidence="6 8" key="1">
    <citation type="submission" date="2019-07" db="EMBL/GenBank/DDBJ databases">
        <title>Whole genome shotgun sequence of Cellulomonas hominis NBRC 16055.</title>
        <authorList>
            <person name="Hosoyama A."/>
            <person name="Uohara A."/>
            <person name="Ohji S."/>
            <person name="Ichikawa N."/>
        </authorList>
    </citation>
    <scope>NUCLEOTIDE SEQUENCE [LARGE SCALE GENOMIC DNA]</scope>
    <source>
        <strain evidence="6 8">NBRC 16055</strain>
    </source>
</reference>
<comment type="similarity">
    <text evidence="1">Belongs to the LysR transcriptional regulatory family.</text>
</comment>
<keyword evidence="8" id="KW-1185">Reference proteome</keyword>
<protein>
    <submittedName>
        <fullName evidence="7">Molybdate transport repressor ModE-like protein</fullName>
    </submittedName>
    <submittedName>
        <fullName evidence="6">Transcriptional regulator</fullName>
    </submittedName>
</protein>
<dbReference type="Proteomes" id="UP000564629">
    <property type="component" value="Unassembled WGS sequence"/>
</dbReference>
<dbReference type="GO" id="GO:0000976">
    <property type="term" value="F:transcription cis-regulatory region binding"/>
    <property type="evidence" value="ECO:0007669"/>
    <property type="project" value="TreeGrafter"/>
</dbReference>
<dbReference type="EMBL" id="BJVQ01000051">
    <property type="protein sequence ID" value="GEL47845.1"/>
    <property type="molecule type" value="Genomic_DNA"/>
</dbReference>
<evidence type="ECO:0000256" key="4">
    <source>
        <dbReference type="ARBA" id="ARBA00023163"/>
    </source>
</evidence>
<evidence type="ECO:0000256" key="2">
    <source>
        <dbReference type="ARBA" id="ARBA00023015"/>
    </source>
</evidence>
<dbReference type="AlphaFoldDB" id="A0A511FF17"/>
<dbReference type="Proteomes" id="UP000321723">
    <property type="component" value="Unassembled WGS sequence"/>
</dbReference>
<organism evidence="6 8">
    <name type="scientific">Cellulomonas hominis</name>
    <dbReference type="NCBI Taxonomy" id="156981"/>
    <lineage>
        <taxon>Bacteria</taxon>
        <taxon>Bacillati</taxon>
        <taxon>Actinomycetota</taxon>
        <taxon>Actinomycetes</taxon>
        <taxon>Micrococcales</taxon>
        <taxon>Cellulomonadaceae</taxon>
        <taxon>Cellulomonas</taxon>
    </lineage>
</organism>
<dbReference type="InterPro" id="IPR036390">
    <property type="entry name" value="WH_DNA-bd_sf"/>
</dbReference>
<comment type="caution">
    <text evidence="6">The sequence shown here is derived from an EMBL/GenBank/DDBJ whole genome shotgun (WGS) entry which is preliminary data.</text>
</comment>
<dbReference type="OrthoDB" id="9808620at2"/>
<reference evidence="7 9" key="2">
    <citation type="submission" date="2020-08" db="EMBL/GenBank/DDBJ databases">
        <title>Sequencing the genomes of 1000 actinobacteria strains.</title>
        <authorList>
            <person name="Klenk H.-P."/>
        </authorList>
    </citation>
    <scope>NUCLEOTIDE SEQUENCE [LARGE SCALE GENOMIC DNA]</scope>
    <source>
        <strain evidence="7 9">DSM 9581</strain>
    </source>
</reference>
<dbReference type="Gene3D" id="3.40.190.10">
    <property type="entry name" value="Periplasmic binding protein-like II"/>
    <property type="match status" value="2"/>
</dbReference>
<name>A0A511FF17_9CELL</name>
<feature type="domain" description="HTH lysR-type" evidence="5">
    <location>
        <begin position="11"/>
        <end position="68"/>
    </location>
</feature>
<dbReference type="PRINTS" id="PR00039">
    <property type="entry name" value="HTHLYSR"/>
</dbReference>